<proteinExistence type="inferred from homology"/>
<feature type="region of interest" description="Disordered" evidence="6">
    <location>
        <begin position="1"/>
        <end position="21"/>
    </location>
</feature>
<dbReference type="InterPro" id="IPR029057">
    <property type="entry name" value="PRTase-like"/>
</dbReference>
<dbReference type="AlphaFoldDB" id="A0A812PJX8"/>
<dbReference type="PROSITE" id="PS50405">
    <property type="entry name" value="GST_CTER"/>
    <property type="match status" value="1"/>
</dbReference>
<dbReference type="EMBL" id="CAJNIZ010013292">
    <property type="protein sequence ID" value="CAE7346158.1"/>
    <property type="molecule type" value="Genomic_DNA"/>
</dbReference>
<keyword evidence="3" id="KW-0328">Glycosyltransferase</keyword>
<feature type="compositionally biased region" description="Basic and acidic residues" evidence="6">
    <location>
        <begin position="1"/>
        <end position="11"/>
    </location>
</feature>
<dbReference type="UniPathway" id="UPA00070">
    <property type="reaction ID" value="UER00119"/>
</dbReference>
<dbReference type="OrthoDB" id="292533at2759"/>
<dbReference type="InterPro" id="IPR023031">
    <property type="entry name" value="OPRT"/>
</dbReference>
<dbReference type="Gene3D" id="3.40.30.10">
    <property type="entry name" value="Glutaredoxin"/>
    <property type="match status" value="1"/>
</dbReference>
<evidence type="ECO:0000259" key="7">
    <source>
        <dbReference type="PROSITE" id="PS50404"/>
    </source>
</evidence>
<dbReference type="PROSITE" id="PS50404">
    <property type="entry name" value="GST_NTER"/>
    <property type="match status" value="1"/>
</dbReference>
<dbReference type="GO" id="GO:0019856">
    <property type="term" value="P:pyrimidine nucleobase biosynthetic process"/>
    <property type="evidence" value="ECO:0007669"/>
    <property type="project" value="TreeGrafter"/>
</dbReference>
<reference evidence="9" key="1">
    <citation type="submission" date="2021-02" db="EMBL/GenBank/DDBJ databases">
        <authorList>
            <person name="Dougan E. K."/>
            <person name="Rhodes N."/>
            <person name="Thang M."/>
            <person name="Chan C."/>
        </authorList>
    </citation>
    <scope>NUCLEOTIDE SEQUENCE</scope>
</reference>
<dbReference type="InterPro" id="IPR040079">
    <property type="entry name" value="Glutathione_S-Trfase"/>
</dbReference>
<dbReference type="SFLD" id="SFLDG01150">
    <property type="entry name" value="Main.1:_Beta-like"/>
    <property type="match status" value="1"/>
</dbReference>
<sequence>MDRPDTDRPATERGSPPMSAAADAARTTANILLEIEAVLFRPDAPFTFTSGRKSPVYVDCRKIISFPRARAKLMDLAVERIAASVGYESLDVIAGGETAGIPFAAWIAERLGLPMVYVRKKPKGFGRNAQIEGTFPEGARALLVEDLATDGGSKLGFIEALRGAGAEAAHSFVVFHYGIFPEGIARLEAEGVSLHALCTWYDALAAAEAAGYLSGQGLAEVKAFLDDPDGRVGRVSEEIVFYTNPQSRGRIVRWMLEEVEAPYRAEYLTYGPALQTPEFLAVNPMGKLPAIRHGGTVVTETVAICSYLADAFPERGLAPPPPARGAYYRWLFFSAGPFDAAITARAAGFEPPEAVRGMIGYGSLERVLDTLERQLSAAPYLAGTDFTTADLCAGAQLVFGQHIEVIAPRPVFTDYLDRLAARPAFRRAAALDEAAQAAMDQQGETREQPA</sequence>
<dbReference type="GO" id="GO:0044205">
    <property type="term" value="P:'de novo' UMP biosynthetic process"/>
    <property type="evidence" value="ECO:0007669"/>
    <property type="project" value="UniProtKB-UniPathway"/>
</dbReference>
<evidence type="ECO:0000256" key="6">
    <source>
        <dbReference type="SAM" id="MobiDB-lite"/>
    </source>
</evidence>
<feature type="domain" description="GST N-terminal" evidence="7">
    <location>
        <begin position="236"/>
        <end position="316"/>
    </location>
</feature>
<evidence type="ECO:0000313" key="10">
    <source>
        <dbReference type="Proteomes" id="UP000649617"/>
    </source>
</evidence>
<dbReference type="InterPro" id="IPR004045">
    <property type="entry name" value="Glutathione_S-Trfase_N"/>
</dbReference>
<evidence type="ECO:0000256" key="3">
    <source>
        <dbReference type="ARBA" id="ARBA00022676"/>
    </source>
</evidence>
<dbReference type="SFLD" id="SFLDG00358">
    <property type="entry name" value="Main_(cytGST)"/>
    <property type="match status" value="1"/>
</dbReference>
<dbReference type="GO" id="GO:0004588">
    <property type="term" value="F:orotate phosphoribosyltransferase activity"/>
    <property type="evidence" value="ECO:0007669"/>
    <property type="project" value="UniProtKB-EC"/>
</dbReference>
<dbReference type="EC" id="2.4.2.10" evidence="2"/>
<protein>
    <recommendedName>
        <fullName evidence="2">orotate phosphoribosyltransferase</fullName>
        <ecNumber evidence="2">2.4.2.10</ecNumber>
    </recommendedName>
</protein>
<dbReference type="SFLD" id="SFLDS00019">
    <property type="entry name" value="Glutathione_Transferase_(cytos"/>
    <property type="match status" value="1"/>
</dbReference>
<dbReference type="SUPFAM" id="SSF53271">
    <property type="entry name" value="PRTase-like"/>
    <property type="match status" value="1"/>
</dbReference>
<dbReference type="Pfam" id="PF13409">
    <property type="entry name" value="GST_N_2"/>
    <property type="match status" value="1"/>
</dbReference>
<dbReference type="InterPro" id="IPR036249">
    <property type="entry name" value="Thioredoxin-like_sf"/>
</dbReference>
<evidence type="ECO:0000256" key="1">
    <source>
        <dbReference type="ARBA" id="ARBA00004889"/>
    </source>
</evidence>
<dbReference type="SUPFAM" id="SSF47616">
    <property type="entry name" value="GST C-terminal domain-like"/>
    <property type="match status" value="1"/>
</dbReference>
<dbReference type="CDD" id="cd03207">
    <property type="entry name" value="GST_C_8"/>
    <property type="match status" value="1"/>
</dbReference>
<dbReference type="InterPro" id="IPR036282">
    <property type="entry name" value="Glutathione-S-Trfase_C_sf"/>
</dbReference>
<evidence type="ECO:0000313" key="9">
    <source>
        <dbReference type="EMBL" id="CAE7346158.1"/>
    </source>
</evidence>
<accession>A0A812PJX8</accession>
<evidence type="ECO:0000256" key="5">
    <source>
        <dbReference type="ARBA" id="ARBA00022975"/>
    </source>
</evidence>
<dbReference type="PANTHER" id="PTHR19278">
    <property type="entry name" value="OROTATE PHOSPHORIBOSYLTRANSFERASE"/>
    <property type="match status" value="1"/>
</dbReference>
<name>A0A812PJX8_SYMPI</name>
<dbReference type="PANTHER" id="PTHR19278:SF9">
    <property type="entry name" value="URIDINE 5'-MONOPHOSPHATE SYNTHASE"/>
    <property type="match status" value="1"/>
</dbReference>
<keyword evidence="4" id="KW-0808">Transferase</keyword>
<comment type="caution">
    <text evidence="9">The sequence shown here is derived from an EMBL/GenBank/DDBJ whole genome shotgun (WGS) entry which is preliminary data.</text>
</comment>
<dbReference type="Gene3D" id="1.20.1050.10">
    <property type="match status" value="1"/>
</dbReference>
<dbReference type="Proteomes" id="UP000649617">
    <property type="component" value="Unassembled WGS sequence"/>
</dbReference>
<evidence type="ECO:0000256" key="2">
    <source>
        <dbReference type="ARBA" id="ARBA00011971"/>
    </source>
</evidence>
<dbReference type="InterPro" id="IPR010987">
    <property type="entry name" value="Glutathione-S-Trfase_C-like"/>
</dbReference>
<dbReference type="InterPro" id="IPR000836">
    <property type="entry name" value="PRTase_dom"/>
</dbReference>
<dbReference type="Gene3D" id="3.40.50.2020">
    <property type="match status" value="1"/>
</dbReference>
<dbReference type="NCBIfam" id="NF001729">
    <property type="entry name" value="PRK00455.1-3"/>
    <property type="match status" value="1"/>
</dbReference>
<organism evidence="9 10">
    <name type="scientific">Symbiodinium pilosum</name>
    <name type="common">Dinoflagellate</name>
    <dbReference type="NCBI Taxonomy" id="2952"/>
    <lineage>
        <taxon>Eukaryota</taxon>
        <taxon>Sar</taxon>
        <taxon>Alveolata</taxon>
        <taxon>Dinophyceae</taxon>
        <taxon>Suessiales</taxon>
        <taxon>Symbiodiniaceae</taxon>
        <taxon>Symbiodinium</taxon>
    </lineage>
</organism>
<comment type="pathway">
    <text evidence="1">Pyrimidine metabolism; UMP biosynthesis via de novo pathway; UMP from orotate: step 1/2.</text>
</comment>
<dbReference type="CDD" id="cd06223">
    <property type="entry name" value="PRTases_typeI"/>
    <property type="match status" value="1"/>
</dbReference>
<dbReference type="HAMAP" id="MF_01208">
    <property type="entry name" value="PyrE"/>
    <property type="match status" value="1"/>
</dbReference>
<feature type="domain" description="GST C-terminal" evidence="8">
    <location>
        <begin position="320"/>
        <end position="441"/>
    </location>
</feature>
<gene>
    <name evidence="9" type="primary">pyrE</name>
    <name evidence="9" type="ORF">SPIL2461_LOCUS8198</name>
</gene>
<evidence type="ECO:0000256" key="4">
    <source>
        <dbReference type="ARBA" id="ARBA00022679"/>
    </source>
</evidence>
<keyword evidence="10" id="KW-1185">Reference proteome</keyword>
<evidence type="ECO:0000259" key="8">
    <source>
        <dbReference type="PROSITE" id="PS50405"/>
    </source>
</evidence>
<dbReference type="SUPFAM" id="SSF52833">
    <property type="entry name" value="Thioredoxin-like"/>
    <property type="match status" value="1"/>
</dbReference>
<keyword evidence="5" id="KW-0665">Pyrimidine biosynthesis</keyword>
<dbReference type="CDD" id="cd03046">
    <property type="entry name" value="GST_N_GTT1_like"/>
    <property type="match status" value="1"/>
</dbReference>
<dbReference type="Pfam" id="PF00156">
    <property type="entry name" value="Pribosyltran"/>
    <property type="match status" value="1"/>
</dbReference>